<organism evidence="1 2">
    <name type="scientific">Porcisia hertigi</name>
    <dbReference type="NCBI Taxonomy" id="2761500"/>
    <lineage>
        <taxon>Eukaryota</taxon>
        <taxon>Discoba</taxon>
        <taxon>Euglenozoa</taxon>
        <taxon>Kinetoplastea</taxon>
        <taxon>Metakinetoplastina</taxon>
        <taxon>Trypanosomatida</taxon>
        <taxon>Trypanosomatidae</taxon>
        <taxon>Leishmaniinae</taxon>
        <taxon>Porcisia</taxon>
    </lineage>
</organism>
<comment type="caution">
    <text evidence="1">The sequence shown here is derived from an EMBL/GenBank/DDBJ whole genome shotgun (WGS) entry which is preliminary data.</text>
</comment>
<dbReference type="OrthoDB" id="278638at2759"/>
<sequence length="355" mass="38623">MPPVLRRVPPPPKEPGTHKNAEVKEALHARAIRRTVVVTAVVFLLLACLAVVSNTAREAVGNTGKPKMVILVVKGWSPMSVKRAMRSHTPSFMRLLSNTGGQLMSITANYSTTTPLINLLTGSAALSANTLANTTSILGWLRMHGMRTVVAAPATYWSLGTAGTTPCPQVGLLDTECSDQKCPEVKGSAYCNVFRKYITREDVGELYRDNIMESLDKTISYSADALYVQLDKLTEAVPNNTKLAVKERSEMHLLDSAVGLLSMILSYRTSVELENWLMIVTSDGDNSEKAAPLLVAVYTRGELAQLNDIATGAMTTDIFSTIKHWFGGSGVDKKRLLGICTHGDEVKNCEKPVRD</sequence>
<name>A0A836L0D8_9TRYP</name>
<evidence type="ECO:0000313" key="2">
    <source>
        <dbReference type="Proteomes" id="UP000674318"/>
    </source>
</evidence>
<dbReference type="Proteomes" id="UP000674318">
    <property type="component" value="Unassembled WGS sequence"/>
</dbReference>
<dbReference type="KEGG" id="phet:94287881"/>
<protein>
    <submittedName>
        <fullName evidence="1">Uncharacterized protein</fullName>
    </submittedName>
</protein>
<gene>
    <name evidence="1" type="ORF">JKF63_01758</name>
</gene>
<evidence type="ECO:0000313" key="1">
    <source>
        <dbReference type="EMBL" id="KAG5493926.1"/>
    </source>
</evidence>
<dbReference type="GeneID" id="94287881"/>
<dbReference type="AlphaFoldDB" id="A0A836L0D8"/>
<accession>A0A836L0D8</accession>
<dbReference type="EMBL" id="JAFJZO010000034">
    <property type="protein sequence ID" value="KAG5493926.1"/>
    <property type="molecule type" value="Genomic_DNA"/>
</dbReference>
<proteinExistence type="predicted"/>
<dbReference type="RefSeq" id="XP_067753961.1">
    <property type="nucleotide sequence ID" value="XM_067897804.1"/>
</dbReference>
<keyword evidence="2" id="KW-1185">Reference proteome</keyword>
<reference evidence="1 2" key="1">
    <citation type="submission" date="2021-02" db="EMBL/GenBank/DDBJ databases">
        <title>Porcisia hertigi Genome sequencing and assembly.</title>
        <authorList>
            <person name="Almutairi H."/>
            <person name="Gatherer D."/>
        </authorList>
    </citation>
    <scope>NUCLEOTIDE SEQUENCE [LARGE SCALE GENOMIC DNA]</scope>
    <source>
        <strain evidence="1 2">C119</strain>
    </source>
</reference>